<feature type="coiled-coil region" evidence="1">
    <location>
        <begin position="18"/>
        <end position="45"/>
    </location>
</feature>
<dbReference type="AlphaFoldDB" id="A0A090IQA6"/>
<dbReference type="STRING" id="80852.AWOD_I_1463"/>
<name>A0A090IQA6_9GAMM</name>
<keyword evidence="3" id="KW-1185">Reference proteome</keyword>
<keyword evidence="1" id="KW-0175">Coiled coil</keyword>
<evidence type="ECO:0000313" key="2">
    <source>
        <dbReference type="EMBL" id="CED71538.1"/>
    </source>
</evidence>
<evidence type="ECO:0000313" key="3">
    <source>
        <dbReference type="Proteomes" id="UP000032427"/>
    </source>
</evidence>
<protein>
    <submittedName>
        <fullName evidence="2">Uncharacterized phage protein</fullName>
    </submittedName>
</protein>
<accession>A0A090IQA6</accession>
<reference evidence="3" key="1">
    <citation type="submission" date="2014-09" db="EMBL/GenBank/DDBJ databases">
        <authorList>
            <person name="Hjerde E."/>
        </authorList>
    </citation>
    <scope>NUCLEOTIDE SEQUENCE [LARGE SCALE GENOMIC DNA]</scope>
    <source>
        <strain evidence="3">06/09/139</strain>
    </source>
</reference>
<organism evidence="2 3">
    <name type="scientific">Aliivibrio wodanis</name>
    <dbReference type="NCBI Taxonomy" id="80852"/>
    <lineage>
        <taxon>Bacteria</taxon>
        <taxon>Pseudomonadati</taxon>
        <taxon>Pseudomonadota</taxon>
        <taxon>Gammaproteobacteria</taxon>
        <taxon>Vibrionales</taxon>
        <taxon>Vibrionaceae</taxon>
        <taxon>Aliivibrio</taxon>
    </lineage>
</organism>
<proteinExistence type="predicted"/>
<dbReference type="EMBL" id="LN554846">
    <property type="protein sequence ID" value="CED71538.1"/>
    <property type="molecule type" value="Genomic_DNA"/>
</dbReference>
<dbReference type="Proteomes" id="UP000032427">
    <property type="component" value="Chromosome 1"/>
</dbReference>
<evidence type="ECO:0000256" key="1">
    <source>
        <dbReference type="SAM" id="Coils"/>
    </source>
</evidence>
<dbReference type="HOGENOM" id="CLU_107908_0_0_6"/>
<gene>
    <name evidence="2" type="ORF">AWOD_I_1463</name>
</gene>
<dbReference type="PATRIC" id="fig|80852.17.peg.1505"/>
<dbReference type="KEGG" id="awd:AWOD_I_1463"/>
<sequence length="223" mass="25858">MLNNKSVLKFFSHDSDKSKMLEAELAQLKAQVKAVNDKTSESELKRLQEKTDLISAQVVALRTIGLMKLSITEFKNLPHIKIDEKDMTNLQVFEQRKATILRCSELTKEQFDLLATPDFHHLYQDVCHYILTPADAVNGEILDEDTFSFDLLHTFENEVGEKIEHVRFRVPKTIHSEKLAELTDDEEREDFMFRVVTGLEQRDFEYLSTNDYLALKPQVGAFF</sequence>